<protein>
    <recommendedName>
        <fullName evidence="2">HNH nuclease domain-containing protein</fullName>
    </recommendedName>
</protein>
<dbReference type="OrthoDB" id="5386595at2759"/>
<comment type="caution">
    <text evidence="3">The sequence shown here is derived from an EMBL/GenBank/DDBJ whole genome shotgun (WGS) entry which is preliminary data.</text>
</comment>
<feature type="region of interest" description="Disordered" evidence="1">
    <location>
        <begin position="1"/>
        <end position="20"/>
    </location>
</feature>
<reference evidence="3 4" key="1">
    <citation type="submission" date="2019-09" db="EMBL/GenBank/DDBJ databases">
        <title>Draft genome of the ectomycorrhizal ascomycete Sphaerosporella brunnea.</title>
        <authorList>
            <consortium name="DOE Joint Genome Institute"/>
            <person name="Benucci G.M."/>
            <person name="Marozzi G."/>
            <person name="Antonielli L."/>
            <person name="Sanchez S."/>
            <person name="Marco P."/>
            <person name="Wang X."/>
            <person name="Falini L.B."/>
            <person name="Barry K."/>
            <person name="Haridas S."/>
            <person name="Lipzen A."/>
            <person name="Labutti K."/>
            <person name="Grigoriev I.V."/>
            <person name="Murat C."/>
            <person name="Martin F."/>
            <person name="Albertini E."/>
            <person name="Donnini D."/>
            <person name="Bonito G."/>
        </authorList>
    </citation>
    <scope>NUCLEOTIDE SEQUENCE [LARGE SCALE GENOMIC DNA]</scope>
    <source>
        <strain evidence="3 4">Sb_GMNB300</strain>
    </source>
</reference>
<evidence type="ECO:0000259" key="2">
    <source>
        <dbReference type="Pfam" id="PF13391"/>
    </source>
</evidence>
<dbReference type="AlphaFoldDB" id="A0A5J5EQK9"/>
<dbReference type="InParanoid" id="A0A5J5EQK9"/>
<dbReference type="Proteomes" id="UP000326924">
    <property type="component" value="Unassembled WGS sequence"/>
</dbReference>
<sequence>MDQKENTKPVTGPVPPNRNLDALTISSRAPITIPARTTCLGATPNEELAPFETVSRAKKNTLKRKASSINKYAEPEEWWNANDQLIRIDLDEAVQVYKEDKRLYEEGKIPQEVWDSRIVVHLGTQAKLHEARSDLQKQRAELNKALHQSFELSPGPSQKFCSLLIEFLGKKERRNSREQSKFRQTLLTVHDALDAQKLNVYCPVVQRYMGASRVKAAHIYPYALGTTVMAMLFGDESIGELFDARNGLLLADFVQEAFDKSQLVIVPAKEARLQSNGTIDRWIIRIIDDSVRKVAVTDMNCELGDLDGRELRFKTEARPAARYLYFHYLLSILRARKHHRKGLLSSPPGEQPIPWAIPGKYMRERMVRALVAEAGHAVFQDRNIANVIPDGAEPDIGERTLAAHLIETPSPTMGEESDNEDTEL</sequence>
<dbReference type="InterPro" id="IPR003615">
    <property type="entry name" value="HNH_nuc"/>
</dbReference>
<gene>
    <name evidence="3" type="ORF">FN846DRAFT_962143</name>
</gene>
<dbReference type="Pfam" id="PF13391">
    <property type="entry name" value="HNH_2"/>
    <property type="match status" value="1"/>
</dbReference>
<organism evidence="3 4">
    <name type="scientific">Sphaerosporella brunnea</name>
    <dbReference type="NCBI Taxonomy" id="1250544"/>
    <lineage>
        <taxon>Eukaryota</taxon>
        <taxon>Fungi</taxon>
        <taxon>Dikarya</taxon>
        <taxon>Ascomycota</taxon>
        <taxon>Pezizomycotina</taxon>
        <taxon>Pezizomycetes</taxon>
        <taxon>Pezizales</taxon>
        <taxon>Pyronemataceae</taxon>
        <taxon>Sphaerosporella</taxon>
    </lineage>
</organism>
<feature type="domain" description="HNH nuclease" evidence="2">
    <location>
        <begin position="213"/>
        <end position="266"/>
    </location>
</feature>
<name>A0A5J5EQK9_9PEZI</name>
<dbReference type="EMBL" id="VXIS01000181">
    <property type="protein sequence ID" value="KAA8898652.1"/>
    <property type="molecule type" value="Genomic_DNA"/>
</dbReference>
<proteinExistence type="predicted"/>
<keyword evidence="4" id="KW-1185">Reference proteome</keyword>
<evidence type="ECO:0000256" key="1">
    <source>
        <dbReference type="SAM" id="MobiDB-lite"/>
    </source>
</evidence>
<evidence type="ECO:0000313" key="4">
    <source>
        <dbReference type="Proteomes" id="UP000326924"/>
    </source>
</evidence>
<evidence type="ECO:0000313" key="3">
    <source>
        <dbReference type="EMBL" id="KAA8898652.1"/>
    </source>
</evidence>
<accession>A0A5J5EQK9</accession>